<organism evidence="1 2">
    <name type="scientific">Gossypium davidsonii</name>
    <name type="common">Davidson's cotton</name>
    <name type="synonym">Gossypium klotzschianum subsp. davidsonii</name>
    <dbReference type="NCBI Taxonomy" id="34287"/>
    <lineage>
        <taxon>Eukaryota</taxon>
        <taxon>Viridiplantae</taxon>
        <taxon>Streptophyta</taxon>
        <taxon>Embryophyta</taxon>
        <taxon>Tracheophyta</taxon>
        <taxon>Spermatophyta</taxon>
        <taxon>Magnoliopsida</taxon>
        <taxon>eudicotyledons</taxon>
        <taxon>Gunneridae</taxon>
        <taxon>Pentapetalae</taxon>
        <taxon>rosids</taxon>
        <taxon>malvids</taxon>
        <taxon>Malvales</taxon>
        <taxon>Malvaceae</taxon>
        <taxon>Malvoideae</taxon>
        <taxon>Gossypium</taxon>
    </lineage>
</organism>
<reference evidence="1 2" key="1">
    <citation type="journal article" date="2019" name="Genome Biol. Evol.">
        <title>Insights into the evolution of the New World diploid cottons (Gossypium, subgenus Houzingenia) based on genome sequencing.</title>
        <authorList>
            <person name="Grover C.E."/>
            <person name="Arick M.A. 2nd"/>
            <person name="Thrash A."/>
            <person name="Conover J.L."/>
            <person name="Sanders W.S."/>
            <person name="Peterson D.G."/>
            <person name="Frelichowski J.E."/>
            <person name="Scheffler J.A."/>
            <person name="Scheffler B.E."/>
            <person name="Wendel J.F."/>
        </authorList>
    </citation>
    <scope>NUCLEOTIDE SEQUENCE [LARGE SCALE GENOMIC DNA]</scope>
    <source>
        <strain evidence="1">27</strain>
        <tissue evidence="1">Leaf</tissue>
    </source>
</reference>
<accession>A0A7J8T434</accession>
<proteinExistence type="predicted"/>
<sequence length="19" mass="2368">MLESNLLLMWRISSPEWDF</sequence>
<dbReference type="AlphaFoldDB" id="A0A7J8T434"/>
<evidence type="ECO:0000313" key="1">
    <source>
        <dbReference type="EMBL" id="MBA0632943.1"/>
    </source>
</evidence>
<gene>
    <name evidence="1" type="ORF">Godav_001605</name>
</gene>
<comment type="caution">
    <text evidence="1">The sequence shown here is derived from an EMBL/GenBank/DDBJ whole genome shotgun (WGS) entry which is preliminary data.</text>
</comment>
<dbReference type="EMBL" id="JABFAC010000013">
    <property type="protein sequence ID" value="MBA0632943.1"/>
    <property type="molecule type" value="Genomic_DNA"/>
</dbReference>
<keyword evidence="2" id="KW-1185">Reference proteome</keyword>
<name>A0A7J8T434_GOSDV</name>
<evidence type="ECO:0000313" key="2">
    <source>
        <dbReference type="Proteomes" id="UP000593561"/>
    </source>
</evidence>
<protein>
    <submittedName>
        <fullName evidence="1">Uncharacterized protein</fullName>
    </submittedName>
</protein>
<dbReference type="Proteomes" id="UP000593561">
    <property type="component" value="Unassembled WGS sequence"/>
</dbReference>